<sequence length="430" mass="48814">MHNTDKFLFKGWEITGERDAVKFHYVLSHGKEEFVFAETLTLPKPLSVEDKTHANSILDFLLLALGVSYWKTFCPKIIETPIISLSEKQTVFWNTVYTKGLGEFFYKNKIDFRGLVEFPISSKLTPPVQTTLPDSDRSLVLLGGGKDSFVSGELVRKSGKQFSFFSLGDFPLIKEAAKSTGVELITIGRQIDPKLLELNKRSDVYNGHVPVSTLYSATAMLVALLYGFDEVVLSAEDSADYGNVEYLGEMINHQWSKSEEAEKLLRTYFSEFVSSDITFHSLIRNFSELQVGALFSKYPQYFDVFSSCNKNFLLTKRAERKWCGECPKCAFVFAILAPFIPKEKLVSIFGKNLFADEKLLPIYRELLGLEAFKPFECVGTPEETKLAFLLAHQKGEYEADIVMKQFVSLCSKEFDSIEKYQAKLLPHYDA</sequence>
<comment type="pathway">
    <text evidence="1">Cell wall biogenesis; peptidoglycan biosynthesis.</text>
</comment>
<dbReference type="GO" id="GO:0005737">
    <property type="term" value="C:cytoplasm"/>
    <property type="evidence" value="ECO:0007669"/>
    <property type="project" value="UniProtKB-UniRule"/>
</dbReference>
<gene>
    <name evidence="1" type="primary">murL</name>
    <name evidence="4" type="ORF">A2664_04090</name>
</gene>
<dbReference type="UniPathway" id="UPA00219"/>
<keyword evidence="1" id="KW-0133">Cell shape</keyword>
<evidence type="ECO:0000259" key="2">
    <source>
        <dbReference type="Pfam" id="PF26298"/>
    </source>
</evidence>
<proteinExistence type="inferred from homology"/>
<feature type="domain" description="MurL N-terminal" evidence="3">
    <location>
        <begin position="3"/>
        <end position="282"/>
    </location>
</feature>
<dbReference type="EC" id="5.1.1.23" evidence="1"/>
<dbReference type="GO" id="GO:0009252">
    <property type="term" value="P:peptidoglycan biosynthetic process"/>
    <property type="evidence" value="ECO:0007669"/>
    <property type="project" value="UniProtKB-UniRule"/>
</dbReference>
<comment type="function">
    <text evidence="1">Cell wall formation. Catalyzes epimerization of the terminal L-glutamate in UDP-N-acetyl-alpha-D-muramoyl-L-alanyl-L-glutamate.</text>
</comment>
<dbReference type="GO" id="GO:0051301">
    <property type="term" value="P:cell division"/>
    <property type="evidence" value="ECO:0007669"/>
    <property type="project" value="UniProtKB-KW"/>
</dbReference>
<dbReference type="GO" id="GO:0016855">
    <property type="term" value="F:racemase and epimerase activity, acting on amino acids and derivatives"/>
    <property type="evidence" value="ECO:0007669"/>
    <property type="project" value="UniProtKB-UniRule"/>
</dbReference>
<dbReference type="Pfam" id="PF26298">
    <property type="entry name" value="MurL_epimerase_C"/>
    <property type="match status" value="1"/>
</dbReference>
<organism evidence="4 5">
    <name type="scientific">Candidatus Taylorbacteria bacterium RIFCSPHIGHO2_01_FULL_46_22b</name>
    <dbReference type="NCBI Taxonomy" id="1802301"/>
    <lineage>
        <taxon>Bacteria</taxon>
        <taxon>Candidatus Tayloriibacteriota</taxon>
    </lineage>
</organism>
<dbReference type="GO" id="GO:0008360">
    <property type="term" value="P:regulation of cell shape"/>
    <property type="evidence" value="ECO:0007669"/>
    <property type="project" value="UniProtKB-KW"/>
</dbReference>
<dbReference type="InterPro" id="IPR043689">
    <property type="entry name" value="MurL"/>
</dbReference>
<comment type="caution">
    <text evidence="4">The sequence shown here is derived from an EMBL/GenBank/DDBJ whole genome shotgun (WGS) entry which is preliminary data.</text>
</comment>
<dbReference type="EMBL" id="MHRF01000013">
    <property type="protein sequence ID" value="OHA17762.1"/>
    <property type="molecule type" value="Genomic_DNA"/>
</dbReference>
<keyword evidence="1" id="KW-0132">Cell division</keyword>
<comment type="catalytic activity">
    <reaction evidence="1">
        <text>UDP-N-acetyl-alpha-D-muramoyl-L-alanyl-L-glutamate + ATP + H2O = UDP-N-acetyl-alpha-D-muramoyl-L-alanyl-D-glutamate + AMP + diphosphate + H(+)</text>
        <dbReference type="Rhea" id="RHEA:58812"/>
        <dbReference type="ChEBI" id="CHEBI:15377"/>
        <dbReference type="ChEBI" id="CHEBI:15378"/>
        <dbReference type="ChEBI" id="CHEBI:30616"/>
        <dbReference type="ChEBI" id="CHEBI:33019"/>
        <dbReference type="ChEBI" id="CHEBI:83900"/>
        <dbReference type="ChEBI" id="CHEBI:142725"/>
        <dbReference type="ChEBI" id="CHEBI:456215"/>
        <dbReference type="EC" id="5.1.1.23"/>
    </reaction>
</comment>
<dbReference type="Proteomes" id="UP000178873">
    <property type="component" value="Unassembled WGS sequence"/>
</dbReference>
<evidence type="ECO:0000313" key="4">
    <source>
        <dbReference type="EMBL" id="OHA17762.1"/>
    </source>
</evidence>
<name>A0A1G2M3W9_9BACT</name>
<keyword evidence="1" id="KW-0573">Peptidoglycan synthesis</keyword>
<dbReference type="STRING" id="1802301.A2664_04090"/>
<dbReference type="InterPro" id="IPR058741">
    <property type="entry name" value="MurL_C"/>
</dbReference>
<accession>A0A1G2M3W9</accession>
<keyword evidence="1" id="KW-0413">Isomerase</keyword>
<dbReference type="GO" id="GO:0071555">
    <property type="term" value="P:cell wall organization"/>
    <property type="evidence" value="ECO:0007669"/>
    <property type="project" value="UniProtKB-KW"/>
</dbReference>
<dbReference type="AlphaFoldDB" id="A0A1G2M3W9"/>
<evidence type="ECO:0000256" key="1">
    <source>
        <dbReference type="HAMAP-Rule" id="MF_02209"/>
    </source>
</evidence>
<evidence type="ECO:0000313" key="5">
    <source>
        <dbReference type="Proteomes" id="UP000178873"/>
    </source>
</evidence>
<protein>
    <recommendedName>
        <fullName evidence="1">UDP-N-acetyl-alpha-D-muramoyl-L-alanyl-L-glutamate epimerase</fullName>
        <ecNumber evidence="1">5.1.1.23</ecNumber>
    </recommendedName>
    <alternativeName>
        <fullName evidence="1">UDP-MurNAc-L-Ala-L-Glu epimerase</fullName>
    </alternativeName>
</protein>
<comment type="similarity">
    <text evidence="1">Belongs to the MurL family.</text>
</comment>
<reference evidence="4 5" key="1">
    <citation type="journal article" date="2016" name="Nat. Commun.">
        <title>Thousands of microbial genomes shed light on interconnected biogeochemical processes in an aquifer system.</title>
        <authorList>
            <person name="Anantharaman K."/>
            <person name="Brown C.T."/>
            <person name="Hug L.A."/>
            <person name="Sharon I."/>
            <person name="Castelle C.J."/>
            <person name="Probst A.J."/>
            <person name="Thomas B.C."/>
            <person name="Singh A."/>
            <person name="Wilkins M.J."/>
            <person name="Karaoz U."/>
            <person name="Brodie E.L."/>
            <person name="Williams K.H."/>
            <person name="Hubbard S.S."/>
            <person name="Banfield J.F."/>
        </authorList>
    </citation>
    <scope>NUCLEOTIDE SEQUENCE [LARGE SCALE GENOMIC DNA]</scope>
</reference>
<keyword evidence="1" id="KW-0961">Cell wall biogenesis/degradation</keyword>
<dbReference type="InterPro" id="IPR058740">
    <property type="entry name" value="MurL_N"/>
</dbReference>
<keyword evidence="1" id="KW-0131">Cell cycle</keyword>
<dbReference type="Pfam" id="PF26299">
    <property type="entry name" value="MurL_N"/>
    <property type="match status" value="1"/>
</dbReference>
<evidence type="ECO:0000259" key="3">
    <source>
        <dbReference type="Pfam" id="PF26299"/>
    </source>
</evidence>
<dbReference type="HAMAP" id="MF_02209">
    <property type="entry name" value="MurL"/>
    <property type="match status" value="1"/>
</dbReference>
<feature type="domain" description="MurL C-terminal" evidence="2">
    <location>
        <begin position="304"/>
        <end position="414"/>
    </location>
</feature>